<evidence type="ECO:0000259" key="13">
    <source>
        <dbReference type="PROSITE" id="PS50157"/>
    </source>
</evidence>
<feature type="region of interest" description="Disordered" evidence="12">
    <location>
        <begin position="328"/>
        <end position="360"/>
    </location>
</feature>
<evidence type="ECO:0000256" key="7">
    <source>
        <dbReference type="ARBA" id="ARBA00023125"/>
    </source>
</evidence>
<comment type="caution">
    <text evidence="14">The sequence shown here is derived from an EMBL/GenBank/DDBJ whole genome shotgun (WGS) entry which is preliminary data.</text>
</comment>
<dbReference type="Gene3D" id="3.30.160.60">
    <property type="entry name" value="Classic Zinc Finger"/>
    <property type="match status" value="2"/>
</dbReference>
<keyword evidence="4 10" id="KW-0863">Zinc-finger</keyword>
<dbReference type="InterPro" id="IPR013087">
    <property type="entry name" value="Znf_C2H2_type"/>
</dbReference>
<keyword evidence="5" id="KW-0862">Zinc</keyword>
<dbReference type="GO" id="GO:0005634">
    <property type="term" value="C:nucleus"/>
    <property type="evidence" value="ECO:0007669"/>
    <property type="project" value="UniProtKB-SubCell"/>
</dbReference>
<dbReference type="PANTHER" id="PTHR24384:SF189">
    <property type="entry name" value="C2H2-TYPE DOMAIN-CONTAINING PROTEIN-RELATED"/>
    <property type="match status" value="1"/>
</dbReference>
<evidence type="ECO:0000256" key="11">
    <source>
        <dbReference type="SAM" id="Coils"/>
    </source>
</evidence>
<keyword evidence="6" id="KW-0805">Transcription regulation</keyword>
<evidence type="ECO:0000256" key="5">
    <source>
        <dbReference type="ARBA" id="ARBA00022833"/>
    </source>
</evidence>
<dbReference type="SMART" id="SM00355">
    <property type="entry name" value="ZnF_C2H2"/>
    <property type="match status" value="2"/>
</dbReference>
<dbReference type="PANTHER" id="PTHR24384">
    <property type="entry name" value="FINGER PUTATIVE TRANSCRIPTION FACTOR FAMILY-RELATED"/>
    <property type="match status" value="1"/>
</dbReference>
<reference evidence="14 15" key="2">
    <citation type="submission" date="2016-08" db="EMBL/GenBank/DDBJ databases">
        <title>Pervasive Adenine N6-methylation of Active Genes in Fungi.</title>
        <authorList>
            <consortium name="DOE Joint Genome Institute"/>
            <person name="Mondo S.J."/>
            <person name="Dannebaum R.O."/>
            <person name="Kuo R.C."/>
            <person name="Labutti K."/>
            <person name="Haridas S."/>
            <person name="Kuo A."/>
            <person name="Salamov A."/>
            <person name="Ahrendt S.R."/>
            <person name="Lipzen A."/>
            <person name="Sullivan W."/>
            <person name="Andreopoulos W.B."/>
            <person name="Clum A."/>
            <person name="Lindquist E."/>
            <person name="Daum C."/>
            <person name="Ramamoorthy G.K."/>
            <person name="Gryganskyi A."/>
            <person name="Culley D."/>
            <person name="Magnuson J.K."/>
            <person name="James T.Y."/>
            <person name="O'Malley M.A."/>
            <person name="Stajich J.E."/>
            <person name="Spatafora J.W."/>
            <person name="Visel A."/>
            <person name="Grigoriev I.V."/>
        </authorList>
    </citation>
    <scope>NUCLEOTIDE SEQUENCE [LARGE SCALE GENOMIC DNA]</scope>
    <source>
        <strain evidence="15">finn</strain>
    </source>
</reference>
<keyword evidence="9" id="KW-0539">Nucleus</keyword>
<dbReference type="PROSITE" id="PS50157">
    <property type="entry name" value="ZINC_FINGER_C2H2_2"/>
    <property type="match status" value="1"/>
</dbReference>
<reference evidence="14 15" key="1">
    <citation type="submission" date="2016-08" db="EMBL/GenBank/DDBJ databases">
        <title>Genomes of anaerobic fungi encode conserved fungal cellulosomes for biomass hydrolysis.</title>
        <authorList>
            <consortium name="DOE Joint Genome Institute"/>
            <person name="Haitjema C.H."/>
            <person name="Gilmore S.P."/>
            <person name="Henske J.K."/>
            <person name="Solomon K.V."/>
            <person name="De Groot R."/>
            <person name="Kuo A."/>
            <person name="Mondo S.J."/>
            <person name="Salamov A.A."/>
            <person name="Labutti K."/>
            <person name="Zhao Z."/>
            <person name="Chiniquy J."/>
            <person name="Barry K."/>
            <person name="Brewer H.M."/>
            <person name="Purvine S.O."/>
            <person name="Wright A.T."/>
            <person name="Boxma B."/>
            <person name="Van Alen T."/>
            <person name="Hackstein J.H."/>
            <person name="Baker S.E."/>
            <person name="Grigoriev I.V."/>
            <person name="O'Malley M.A."/>
        </authorList>
    </citation>
    <scope>NUCLEOTIDE SEQUENCE [LARGE SCALE GENOMIC DNA]</scope>
    <source>
        <strain evidence="15">finn</strain>
    </source>
</reference>
<evidence type="ECO:0000256" key="4">
    <source>
        <dbReference type="ARBA" id="ARBA00022771"/>
    </source>
</evidence>
<dbReference type="Proteomes" id="UP000193719">
    <property type="component" value="Unassembled WGS sequence"/>
</dbReference>
<evidence type="ECO:0000256" key="9">
    <source>
        <dbReference type="ARBA" id="ARBA00023242"/>
    </source>
</evidence>
<feature type="domain" description="C2H2-type" evidence="13">
    <location>
        <begin position="367"/>
        <end position="394"/>
    </location>
</feature>
<dbReference type="STRING" id="1754191.A0A1Y1VMQ1"/>
<evidence type="ECO:0000313" key="15">
    <source>
        <dbReference type="Proteomes" id="UP000193719"/>
    </source>
</evidence>
<evidence type="ECO:0000256" key="10">
    <source>
        <dbReference type="PROSITE-ProRule" id="PRU00042"/>
    </source>
</evidence>
<evidence type="ECO:0000256" key="3">
    <source>
        <dbReference type="ARBA" id="ARBA00022737"/>
    </source>
</evidence>
<dbReference type="FunFam" id="3.30.160.60:FF:000303">
    <property type="entry name" value="Zinc finger protein 41"/>
    <property type="match status" value="1"/>
</dbReference>
<evidence type="ECO:0000313" key="14">
    <source>
        <dbReference type="EMBL" id="ORX59174.1"/>
    </source>
</evidence>
<keyword evidence="11" id="KW-0175">Coiled coil</keyword>
<dbReference type="GO" id="GO:0000981">
    <property type="term" value="F:DNA-binding transcription factor activity, RNA polymerase II-specific"/>
    <property type="evidence" value="ECO:0007669"/>
    <property type="project" value="TreeGrafter"/>
</dbReference>
<dbReference type="OrthoDB" id="6365676at2759"/>
<protein>
    <recommendedName>
        <fullName evidence="13">C2H2-type domain-containing protein</fullName>
    </recommendedName>
</protein>
<dbReference type="InterPro" id="IPR050752">
    <property type="entry name" value="C2H2-ZF_domain"/>
</dbReference>
<evidence type="ECO:0000256" key="1">
    <source>
        <dbReference type="ARBA" id="ARBA00004123"/>
    </source>
</evidence>
<dbReference type="Pfam" id="PF00096">
    <property type="entry name" value="zf-C2H2"/>
    <property type="match status" value="1"/>
</dbReference>
<evidence type="ECO:0000256" key="2">
    <source>
        <dbReference type="ARBA" id="ARBA00022723"/>
    </source>
</evidence>
<dbReference type="EMBL" id="MCFH01000003">
    <property type="protein sequence ID" value="ORX59174.1"/>
    <property type="molecule type" value="Genomic_DNA"/>
</dbReference>
<comment type="subcellular location">
    <subcellularLocation>
        <location evidence="1">Nucleus</location>
    </subcellularLocation>
</comment>
<accession>A0A1Y1VMQ1</accession>
<feature type="compositionally biased region" description="Basic and acidic residues" evidence="12">
    <location>
        <begin position="340"/>
        <end position="350"/>
    </location>
</feature>
<keyword evidence="3" id="KW-0677">Repeat</keyword>
<feature type="coiled-coil region" evidence="11">
    <location>
        <begin position="261"/>
        <end position="288"/>
    </location>
</feature>
<dbReference type="SUPFAM" id="SSF57667">
    <property type="entry name" value="beta-beta-alpha zinc fingers"/>
    <property type="match status" value="1"/>
</dbReference>
<dbReference type="AlphaFoldDB" id="A0A1Y1VMQ1"/>
<dbReference type="InterPro" id="IPR036236">
    <property type="entry name" value="Znf_C2H2_sf"/>
</dbReference>
<evidence type="ECO:0000256" key="12">
    <source>
        <dbReference type="SAM" id="MobiDB-lite"/>
    </source>
</evidence>
<organism evidence="14 15">
    <name type="scientific">Piromyces finnis</name>
    <dbReference type="NCBI Taxonomy" id="1754191"/>
    <lineage>
        <taxon>Eukaryota</taxon>
        <taxon>Fungi</taxon>
        <taxon>Fungi incertae sedis</taxon>
        <taxon>Chytridiomycota</taxon>
        <taxon>Chytridiomycota incertae sedis</taxon>
        <taxon>Neocallimastigomycetes</taxon>
        <taxon>Neocallimastigales</taxon>
        <taxon>Neocallimastigaceae</taxon>
        <taxon>Piromyces</taxon>
    </lineage>
</organism>
<evidence type="ECO:0000256" key="6">
    <source>
        <dbReference type="ARBA" id="ARBA00023015"/>
    </source>
</evidence>
<feature type="coiled-coil region" evidence="11">
    <location>
        <begin position="430"/>
        <end position="496"/>
    </location>
</feature>
<gene>
    <name evidence="14" type="ORF">BCR36DRAFT_579798</name>
</gene>
<keyword evidence="2" id="KW-0479">Metal-binding</keyword>
<keyword evidence="8" id="KW-0804">Transcription</keyword>
<keyword evidence="7" id="KW-0238">DNA-binding</keyword>
<proteinExistence type="predicted"/>
<sequence length="500" mass="58706">MDNSFISKTNSINKPYSDPVIYCLMNSFLSDDDLTDILTDDIPNIFGKKCKRNEKCENQSILDKYNIYFNIDKSQDNLEITKNLLRVNKLKKIKSSNDCKKELLNSKTATKENDTLKKKSKRGRKKKIDPVKNLMYESVKNLNSIMKNSNKETKLKDAKNPFDNKNTIDNNYNNFSYSCNTTNTTIDNNTIIMEKDHNNLKSTEYNNDENDNIINYLSDNANEISLSNYSIYFDDDWNEQKEQQQPVSNIYNDNEMNDVSVNKNNQDIKNINSNINKMKEKIKAEKSKLKKGIKGYNTYSTQDTTFSSANNEMAGTYDAQNNEINKSKINNNYNVPVFNSKDDLKEDQKSSDSSSKNSKSKKYNKECQCDICLRVFSRKYDLNRHRRIHTGDKPYKCMICGLGFTRSDHRDLHIRRKPCGKTLYYQEILRKANFKRIRTLERKMKREEEQIKRQEEMAKQQHGNVDNINKNKMIEIQKIQKEIENIKKEEGMMNRDSYSF</sequence>
<evidence type="ECO:0000256" key="8">
    <source>
        <dbReference type="ARBA" id="ARBA00023163"/>
    </source>
</evidence>
<keyword evidence="15" id="KW-1185">Reference proteome</keyword>
<dbReference type="GO" id="GO:0000978">
    <property type="term" value="F:RNA polymerase II cis-regulatory region sequence-specific DNA binding"/>
    <property type="evidence" value="ECO:0007669"/>
    <property type="project" value="TreeGrafter"/>
</dbReference>
<name>A0A1Y1VMQ1_9FUNG</name>
<dbReference type="PROSITE" id="PS00028">
    <property type="entry name" value="ZINC_FINGER_C2H2_1"/>
    <property type="match status" value="1"/>
</dbReference>
<dbReference type="GO" id="GO:0008270">
    <property type="term" value="F:zinc ion binding"/>
    <property type="evidence" value="ECO:0007669"/>
    <property type="project" value="UniProtKB-KW"/>
</dbReference>